<organism evidence="2 3">
    <name type="scientific">Amycolatopsis magusensis</name>
    <dbReference type="NCBI Taxonomy" id="882444"/>
    <lineage>
        <taxon>Bacteria</taxon>
        <taxon>Bacillati</taxon>
        <taxon>Actinomycetota</taxon>
        <taxon>Actinomycetes</taxon>
        <taxon>Pseudonocardiales</taxon>
        <taxon>Pseudonocardiaceae</taxon>
        <taxon>Amycolatopsis</taxon>
    </lineage>
</organism>
<name>A0ABS4Q064_9PSEU</name>
<accession>A0ABS4Q064</accession>
<evidence type="ECO:0000313" key="2">
    <source>
        <dbReference type="EMBL" id="MBP2185052.1"/>
    </source>
</evidence>
<keyword evidence="3" id="KW-1185">Reference proteome</keyword>
<feature type="region of interest" description="Disordered" evidence="1">
    <location>
        <begin position="1"/>
        <end position="57"/>
    </location>
</feature>
<feature type="compositionally biased region" description="Basic and acidic residues" evidence="1">
    <location>
        <begin position="45"/>
        <end position="57"/>
    </location>
</feature>
<dbReference type="Proteomes" id="UP000741013">
    <property type="component" value="Unassembled WGS sequence"/>
</dbReference>
<feature type="compositionally biased region" description="Basic and acidic residues" evidence="1">
    <location>
        <begin position="1"/>
        <end position="20"/>
    </location>
</feature>
<reference evidence="2 3" key="1">
    <citation type="submission" date="2021-03" db="EMBL/GenBank/DDBJ databases">
        <title>Sequencing the genomes of 1000 actinobacteria strains.</title>
        <authorList>
            <person name="Klenk H.-P."/>
        </authorList>
    </citation>
    <scope>NUCLEOTIDE SEQUENCE [LARGE SCALE GENOMIC DNA]</scope>
    <source>
        <strain evidence="2 3">DSM 45510</strain>
    </source>
</reference>
<evidence type="ECO:0000256" key="1">
    <source>
        <dbReference type="SAM" id="MobiDB-lite"/>
    </source>
</evidence>
<proteinExistence type="predicted"/>
<gene>
    <name evidence="2" type="ORF">JOM49_006578</name>
</gene>
<evidence type="ECO:0000313" key="3">
    <source>
        <dbReference type="Proteomes" id="UP000741013"/>
    </source>
</evidence>
<sequence>MSSPEHDLEKPTEDALDQHRSASPGQPGGPSDPELPLEADPADAAEQRAPADPRQDG</sequence>
<dbReference type="EMBL" id="JAGGMS010000001">
    <property type="protein sequence ID" value="MBP2185052.1"/>
    <property type="molecule type" value="Genomic_DNA"/>
</dbReference>
<protein>
    <submittedName>
        <fullName evidence="2">Uncharacterized protein</fullName>
    </submittedName>
</protein>
<dbReference type="RefSeq" id="WP_209667994.1">
    <property type="nucleotide sequence ID" value="NZ_JAGGMS010000001.1"/>
</dbReference>
<comment type="caution">
    <text evidence="2">The sequence shown here is derived from an EMBL/GenBank/DDBJ whole genome shotgun (WGS) entry which is preliminary data.</text>
</comment>